<dbReference type="Gene3D" id="2.60.120.10">
    <property type="entry name" value="Jelly Rolls"/>
    <property type="match status" value="1"/>
</dbReference>
<evidence type="ECO:0000256" key="2">
    <source>
        <dbReference type="ARBA" id="ARBA00023125"/>
    </source>
</evidence>
<keyword evidence="3" id="KW-0804">Transcription</keyword>
<dbReference type="PROSITE" id="PS01124">
    <property type="entry name" value="HTH_ARAC_FAMILY_2"/>
    <property type="match status" value="1"/>
</dbReference>
<dbReference type="Proteomes" id="UP000307943">
    <property type="component" value="Unassembled WGS sequence"/>
</dbReference>
<dbReference type="InterPro" id="IPR003313">
    <property type="entry name" value="AraC-bd"/>
</dbReference>
<feature type="domain" description="HTH araC/xylS-type" evidence="4">
    <location>
        <begin position="172"/>
        <end position="270"/>
    </location>
</feature>
<evidence type="ECO:0000313" key="5">
    <source>
        <dbReference type="EMBL" id="TNJ62489.1"/>
    </source>
</evidence>
<dbReference type="InterPro" id="IPR009057">
    <property type="entry name" value="Homeodomain-like_sf"/>
</dbReference>
<dbReference type="SUPFAM" id="SSF46689">
    <property type="entry name" value="Homeodomain-like"/>
    <property type="match status" value="2"/>
</dbReference>
<dbReference type="EMBL" id="VDCQ01000058">
    <property type="protein sequence ID" value="TNJ62489.1"/>
    <property type="molecule type" value="Genomic_DNA"/>
</dbReference>
<reference evidence="5 6" key="1">
    <citation type="submission" date="2019-05" db="EMBL/GenBank/DDBJ databases">
        <title>We sequenced the genome of Paenibacillus hemerocallicola KCTC 33185 for further insight into its adaptation and study the phylogeny of Paenibacillus.</title>
        <authorList>
            <person name="Narsing Rao M.P."/>
        </authorList>
    </citation>
    <scope>NUCLEOTIDE SEQUENCE [LARGE SCALE GENOMIC DNA]</scope>
    <source>
        <strain evidence="5 6">KCTC 33185</strain>
    </source>
</reference>
<evidence type="ECO:0000256" key="3">
    <source>
        <dbReference type="ARBA" id="ARBA00023163"/>
    </source>
</evidence>
<proteinExistence type="predicted"/>
<sequence>MMNVDHSFPLIGLNFENGGRMGKARCEPGWGWRVDRMPDYDLWYVLSGCGSMRINGESYPIKTGCCFILRPDDRVQADQDPDDRLSVVYIHFRLSVADGASCPLLPRLVEIDDKNRFESLLNRLLELGDTAPLWSDTEFDWTIKLLLLDIYRLDGMVGTKERASYKHKQILHRLIDLLRQNIGNRPDYDELAEAVHLSKRYVSLLFKRHTGKSLKQYVTKLRMDRARVLLAETTMTAAQIAEAVGYADLYVFSKMFKEVHGVAPTYYRKRTPPGNSHGSG</sequence>
<comment type="caution">
    <text evidence="5">The sequence shown here is derived from an EMBL/GenBank/DDBJ whole genome shotgun (WGS) entry which is preliminary data.</text>
</comment>
<dbReference type="AlphaFoldDB" id="A0A5C4T2V9"/>
<dbReference type="Gene3D" id="1.10.10.60">
    <property type="entry name" value="Homeodomain-like"/>
    <property type="match status" value="2"/>
</dbReference>
<dbReference type="Pfam" id="PF12833">
    <property type="entry name" value="HTH_18"/>
    <property type="match status" value="1"/>
</dbReference>
<keyword evidence="6" id="KW-1185">Reference proteome</keyword>
<dbReference type="GO" id="GO:0043565">
    <property type="term" value="F:sequence-specific DNA binding"/>
    <property type="evidence" value="ECO:0007669"/>
    <property type="project" value="InterPro"/>
</dbReference>
<evidence type="ECO:0000259" key="4">
    <source>
        <dbReference type="PROSITE" id="PS01124"/>
    </source>
</evidence>
<accession>A0A5C4T2V9</accession>
<dbReference type="SUPFAM" id="SSF51215">
    <property type="entry name" value="Regulatory protein AraC"/>
    <property type="match status" value="1"/>
</dbReference>
<dbReference type="OrthoDB" id="9803764at2"/>
<dbReference type="SMART" id="SM00342">
    <property type="entry name" value="HTH_ARAC"/>
    <property type="match status" value="1"/>
</dbReference>
<dbReference type="InterPro" id="IPR037923">
    <property type="entry name" value="HTH-like"/>
</dbReference>
<dbReference type="GO" id="GO:0003700">
    <property type="term" value="F:DNA-binding transcription factor activity"/>
    <property type="evidence" value="ECO:0007669"/>
    <property type="project" value="InterPro"/>
</dbReference>
<dbReference type="PANTHER" id="PTHR43280:SF2">
    <property type="entry name" value="HTH-TYPE TRANSCRIPTIONAL REGULATOR EXSA"/>
    <property type="match status" value="1"/>
</dbReference>
<dbReference type="InterPro" id="IPR014710">
    <property type="entry name" value="RmlC-like_jellyroll"/>
</dbReference>
<organism evidence="5 6">
    <name type="scientific">Paenibacillus hemerocallicola</name>
    <dbReference type="NCBI Taxonomy" id="1172614"/>
    <lineage>
        <taxon>Bacteria</taxon>
        <taxon>Bacillati</taxon>
        <taxon>Bacillota</taxon>
        <taxon>Bacilli</taxon>
        <taxon>Bacillales</taxon>
        <taxon>Paenibacillaceae</taxon>
        <taxon>Paenibacillus</taxon>
    </lineage>
</organism>
<protein>
    <submittedName>
        <fullName evidence="5">AraC family transcriptional regulator</fullName>
    </submittedName>
</protein>
<dbReference type="PANTHER" id="PTHR43280">
    <property type="entry name" value="ARAC-FAMILY TRANSCRIPTIONAL REGULATOR"/>
    <property type="match status" value="1"/>
</dbReference>
<gene>
    <name evidence="5" type="ORF">FE784_30445</name>
</gene>
<keyword evidence="1" id="KW-0805">Transcription regulation</keyword>
<dbReference type="Pfam" id="PF02311">
    <property type="entry name" value="AraC_binding"/>
    <property type="match status" value="1"/>
</dbReference>
<evidence type="ECO:0000256" key="1">
    <source>
        <dbReference type="ARBA" id="ARBA00023015"/>
    </source>
</evidence>
<evidence type="ECO:0000313" key="6">
    <source>
        <dbReference type="Proteomes" id="UP000307943"/>
    </source>
</evidence>
<dbReference type="InterPro" id="IPR018060">
    <property type="entry name" value="HTH_AraC"/>
</dbReference>
<name>A0A5C4T2V9_9BACL</name>
<keyword evidence="2" id="KW-0238">DNA-binding</keyword>